<dbReference type="Gene3D" id="3.40.50.1820">
    <property type="entry name" value="alpha/beta hydrolase"/>
    <property type="match status" value="1"/>
</dbReference>
<evidence type="ECO:0000313" key="2">
    <source>
        <dbReference type="EMBL" id="PMD66680.1"/>
    </source>
</evidence>
<accession>A0A2J6TUJ3</accession>
<dbReference type="AlphaFoldDB" id="A0A2J6TUJ3"/>
<reference evidence="2 3" key="1">
    <citation type="submission" date="2016-04" db="EMBL/GenBank/DDBJ databases">
        <title>A degradative enzymes factory behind the ericoid mycorrhizal symbiosis.</title>
        <authorList>
            <consortium name="DOE Joint Genome Institute"/>
            <person name="Martino E."/>
            <person name="Morin E."/>
            <person name="Grelet G."/>
            <person name="Kuo A."/>
            <person name="Kohler A."/>
            <person name="Daghino S."/>
            <person name="Barry K."/>
            <person name="Choi C."/>
            <person name="Cichocki N."/>
            <person name="Clum A."/>
            <person name="Copeland A."/>
            <person name="Hainaut M."/>
            <person name="Haridas S."/>
            <person name="Labutti K."/>
            <person name="Lindquist E."/>
            <person name="Lipzen A."/>
            <person name="Khouja H.-R."/>
            <person name="Murat C."/>
            <person name="Ohm R."/>
            <person name="Olson A."/>
            <person name="Spatafora J."/>
            <person name="Veneault-Fourrey C."/>
            <person name="Henrissat B."/>
            <person name="Grigoriev I."/>
            <person name="Martin F."/>
            <person name="Perotto S."/>
        </authorList>
    </citation>
    <scope>NUCLEOTIDE SEQUENCE [LARGE SCALE GENOMIC DNA]</scope>
    <source>
        <strain evidence="2 3">E</strain>
    </source>
</reference>
<sequence length="265" mass="28117">MAAKLLLLARFSLTSAQSATTPIFCIALSSLSTYTIQSPPSNTGAEPPRTASFITSGSGPYPAPMIADSSLPSHIICAPKTPPGGNLSMRFIAWANGACQTDGNYYRNFLTEFVSWGHVISADRAPSAGAGGATNYANIDTAKIATTGHSCGGLEAMSTGYHNTRFMLMMLFDIAIFTDDKRYLLKELKLLHGLLCEKDYALLPTGLPAYWASLDTGHQGTYSTTNGGKFGKAAVAHLQWQFSGNTTSKAICQDAKAPESLVADN</sequence>
<evidence type="ECO:0000256" key="1">
    <source>
        <dbReference type="SAM" id="SignalP"/>
    </source>
</evidence>
<protein>
    <recommendedName>
        <fullName evidence="4">Chlorophyllase</fullName>
    </recommendedName>
</protein>
<proteinExistence type="predicted"/>
<feature type="signal peptide" evidence="1">
    <location>
        <begin position="1"/>
        <end position="16"/>
    </location>
</feature>
<dbReference type="GeneID" id="36592487"/>
<organism evidence="2 3">
    <name type="scientific">Hyaloscypha bicolor E</name>
    <dbReference type="NCBI Taxonomy" id="1095630"/>
    <lineage>
        <taxon>Eukaryota</taxon>
        <taxon>Fungi</taxon>
        <taxon>Dikarya</taxon>
        <taxon>Ascomycota</taxon>
        <taxon>Pezizomycotina</taxon>
        <taxon>Leotiomycetes</taxon>
        <taxon>Helotiales</taxon>
        <taxon>Hyaloscyphaceae</taxon>
        <taxon>Hyaloscypha</taxon>
        <taxon>Hyaloscypha bicolor</taxon>
    </lineage>
</organism>
<feature type="chain" id="PRO_5014418002" description="Chlorophyllase" evidence="1">
    <location>
        <begin position="17"/>
        <end position="265"/>
    </location>
</feature>
<gene>
    <name evidence="2" type="ORF">K444DRAFT_639747</name>
</gene>
<dbReference type="InterPro" id="IPR029058">
    <property type="entry name" value="AB_hydrolase_fold"/>
</dbReference>
<evidence type="ECO:0008006" key="4">
    <source>
        <dbReference type="Google" id="ProtNLM"/>
    </source>
</evidence>
<dbReference type="Proteomes" id="UP000235371">
    <property type="component" value="Unassembled WGS sequence"/>
</dbReference>
<dbReference type="RefSeq" id="XP_024743584.1">
    <property type="nucleotide sequence ID" value="XM_024884410.1"/>
</dbReference>
<dbReference type="EMBL" id="KZ613743">
    <property type="protein sequence ID" value="PMD66680.1"/>
    <property type="molecule type" value="Genomic_DNA"/>
</dbReference>
<dbReference type="InParanoid" id="A0A2J6TUJ3"/>
<evidence type="ECO:0000313" key="3">
    <source>
        <dbReference type="Proteomes" id="UP000235371"/>
    </source>
</evidence>
<keyword evidence="3" id="KW-1185">Reference proteome</keyword>
<keyword evidence="1" id="KW-0732">Signal</keyword>
<dbReference type="OrthoDB" id="3506780at2759"/>
<name>A0A2J6TUJ3_9HELO</name>
<dbReference type="SUPFAM" id="SSF53474">
    <property type="entry name" value="alpha/beta-Hydrolases"/>
    <property type="match status" value="1"/>
</dbReference>